<name>A0A418WUB3_9PROT</name>
<comment type="caution">
    <text evidence="1">The sequence shown here is derived from an EMBL/GenBank/DDBJ whole genome shotgun (WGS) entry which is preliminary data.</text>
</comment>
<dbReference type="EMBL" id="QYUK01000008">
    <property type="protein sequence ID" value="RJF94825.1"/>
    <property type="molecule type" value="Genomic_DNA"/>
</dbReference>
<keyword evidence="2" id="KW-1185">Reference proteome</keyword>
<reference evidence="1 2" key="1">
    <citation type="submission" date="2018-09" db="EMBL/GenBank/DDBJ databases">
        <authorList>
            <person name="Zhu H."/>
        </authorList>
    </citation>
    <scope>NUCLEOTIDE SEQUENCE [LARGE SCALE GENOMIC DNA]</scope>
    <source>
        <strain evidence="1 2">K1W22B-8</strain>
    </source>
</reference>
<protein>
    <submittedName>
        <fullName evidence="1">Uncharacterized protein</fullName>
    </submittedName>
</protein>
<evidence type="ECO:0000313" key="1">
    <source>
        <dbReference type="EMBL" id="RJF94825.1"/>
    </source>
</evidence>
<organism evidence="1 2">
    <name type="scientific">Oleomonas cavernae</name>
    <dbReference type="NCBI Taxonomy" id="2320859"/>
    <lineage>
        <taxon>Bacteria</taxon>
        <taxon>Pseudomonadati</taxon>
        <taxon>Pseudomonadota</taxon>
        <taxon>Alphaproteobacteria</taxon>
        <taxon>Acetobacterales</taxon>
        <taxon>Acetobacteraceae</taxon>
        <taxon>Oleomonas</taxon>
    </lineage>
</organism>
<gene>
    <name evidence="1" type="ORF">D3874_03150</name>
</gene>
<dbReference type="AlphaFoldDB" id="A0A418WUB3"/>
<accession>A0A418WUB3</accession>
<dbReference type="Proteomes" id="UP000284605">
    <property type="component" value="Unassembled WGS sequence"/>
</dbReference>
<evidence type="ECO:0000313" key="2">
    <source>
        <dbReference type="Proteomes" id="UP000284605"/>
    </source>
</evidence>
<proteinExistence type="predicted"/>
<sequence>MQRGDVCARAGHPVTANPYQPNTAAYFQWHADWHDFLARCPKTPQQRQDRSKFEKLATMYRRQASAAALTDTHGEAGR</sequence>